<name>A0ABX2DY89_9BACL</name>
<sequence length="105" mass="11996">MSMPNIPDITPLITLTRSEVINMLLSSIALEEIGLSHIMNAEGEKIQRMLKFDSISLDEILQVNRSVERMLRTILKNQMMLQFKLEDVIDLAAKNEGPPDEQEEE</sequence>
<reference evidence="1 2" key="1">
    <citation type="submission" date="2020-05" db="EMBL/GenBank/DDBJ databases">
        <title>Paenibacillus glebae, sp. nov., Paenibacillus humi sp. nov., Paenibacillus pedi sp. nov., Paenibacillus terrestris sp. nov. and Paenibacillus terricola sp. nov., isolated from a forest top soil sample.</title>
        <authorList>
            <person name="Qi S."/>
            <person name="Carlier A."/>
            <person name="Cnockaert M."/>
            <person name="Vandamme P."/>
        </authorList>
    </citation>
    <scope>NUCLEOTIDE SEQUENCE [LARGE SCALE GENOMIC DNA]</scope>
    <source>
        <strain evidence="1 2">LMG 29502</strain>
    </source>
</reference>
<proteinExistence type="predicted"/>
<comment type="caution">
    <text evidence="1">The sequence shown here is derived from an EMBL/GenBank/DDBJ whole genome shotgun (WGS) entry which is preliminary data.</text>
</comment>
<accession>A0ABX2DY89</accession>
<organism evidence="1 2">
    <name type="scientific">Paenibacillus tritici</name>
    <dbReference type="NCBI Taxonomy" id="1873425"/>
    <lineage>
        <taxon>Bacteria</taxon>
        <taxon>Bacillati</taxon>
        <taxon>Bacillota</taxon>
        <taxon>Bacilli</taxon>
        <taxon>Bacillales</taxon>
        <taxon>Paenibacillaceae</taxon>
        <taxon>Paenibacillus</taxon>
    </lineage>
</organism>
<keyword evidence="2" id="KW-1185">Reference proteome</keyword>
<dbReference type="EMBL" id="JABMKX010000023">
    <property type="protein sequence ID" value="NQX49280.1"/>
    <property type="molecule type" value="Genomic_DNA"/>
</dbReference>
<evidence type="ECO:0000313" key="1">
    <source>
        <dbReference type="EMBL" id="NQX49280.1"/>
    </source>
</evidence>
<dbReference type="Proteomes" id="UP000711047">
    <property type="component" value="Unassembled WGS sequence"/>
</dbReference>
<evidence type="ECO:0000313" key="2">
    <source>
        <dbReference type="Proteomes" id="UP000711047"/>
    </source>
</evidence>
<dbReference type="InterPro" id="IPR058705">
    <property type="entry name" value="A_ENA"/>
</dbReference>
<dbReference type="RefSeq" id="WP_173140217.1">
    <property type="nucleotide sequence ID" value="NZ_CP073365.1"/>
</dbReference>
<gene>
    <name evidence="1" type="ORF">HQN87_28575</name>
</gene>
<protein>
    <submittedName>
        <fullName evidence="1">Uncharacterized protein</fullName>
    </submittedName>
</protein>
<dbReference type="Pfam" id="PF26595">
    <property type="entry name" value="A_ENA"/>
    <property type="match status" value="1"/>
</dbReference>